<dbReference type="AlphaFoldDB" id="A0A8E2EWY5"/>
<feature type="region of interest" description="Disordered" evidence="1">
    <location>
        <begin position="66"/>
        <end position="103"/>
    </location>
</feature>
<dbReference type="Proteomes" id="UP000250140">
    <property type="component" value="Unassembled WGS sequence"/>
</dbReference>
<dbReference type="EMBL" id="KV750077">
    <property type="protein sequence ID" value="OCL06406.1"/>
    <property type="molecule type" value="Genomic_DNA"/>
</dbReference>
<feature type="compositionally biased region" description="Basic and acidic residues" evidence="1">
    <location>
        <begin position="72"/>
        <end position="83"/>
    </location>
</feature>
<evidence type="ECO:0000256" key="1">
    <source>
        <dbReference type="SAM" id="MobiDB-lite"/>
    </source>
</evidence>
<keyword evidence="3" id="KW-1185">Reference proteome</keyword>
<reference evidence="2 3" key="1">
    <citation type="journal article" date="2016" name="Nat. Commun.">
        <title>Ectomycorrhizal ecology is imprinted in the genome of the dominant symbiotic fungus Cenococcum geophilum.</title>
        <authorList>
            <consortium name="DOE Joint Genome Institute"/>
            <person name="Peter M."/>
            <person name="Kohler A."/>
            <person name="Ohm R.A."/>
            <person name="Kuo A."/>
            <person name="Krutzmann J."/>
            <person name="Morin E."/>
            <person name="Arend M."/>
            <person name="Barry K.W."/>
            <person name="Binder M."/>
            <person name="Choi C."/>
            <person name="Clum A."/>
            <person name="Copeland A."/>
            <person name="Grisel N."/>
            <person name="Haridas S."/>
            <person name="Kipfer T."/>
            <person name="LaButti K."/>
            <person name="Lindquist E."/>
            <person name="Lipzen A."/>
            <person name="Maire R."/>
            <person name="Meier B."/>
            <person name="Mihaltcheva S."/>
            <person name="Molinier V."/>
            <person name="Murat C."/>
            <person name="Poggeler S."/>
            <person name="Quandt C.A."/>
            <person name="Sperisen C."/>
            <person name="Tritt A."/>
            <person name="Tisserant E."/>
            <person name="Crous P.W."/>
            <person name="Henrissat B."/>
            <person name="Nehls U."/>
            <person name="Egli S."/>
            <person name="Spatafora J.W."/>
            <person name="Grigoriev I.V."/>
            <person name="Martin F.M."/>
        </authorList>
    </citation>
    <scope>NUCLEOTIDE SEQUENCE [LARGE SCALE GENOMIC DNA]</scope>
    <source>
        <strain evidence="2 3">CBS 207.34</strain>
    </source>
</reference>
<evidence type="ECO:0000313" key="3">
    <source>
        <dbReference type="Proteomes" id="UP000250140"/>
    </source>
</evidence>
<accession>A0A8E2EWY5</accession>
<gene>
    <name evidence="2" type="ORF">AOQ84DRAFT_378634</name>
</gene>
<organism evidence="2 3">
    <name type="scientific">Glonium stellatum</name>
    <dbReference type="NCBI Taxonomy" id="574774"/>
    <lineage>
        <taxon>Eukaryota</taxon>
        <taxon>Fungi</taxon>
        <taxon>Dikarya</taxon>
        <taxon>Ascomycota</taxon>
        <taxon>Pezizomycotina</taxon>
        <taxon>Dothideomycetes</taxon>
        <taxon>Pleosporomycetidae</taxon>
        <taxon>Gloniales</taxon>
        <taxon>Gloniaceae</taxon>
        <taxon>Glonium</taxon>
    </lineage>
</organism>
<protein>
    <submittedName>
        <fullName evidence="2">Uncharacterized protein</fullName>
    </submittedName>
</protein>
<name>A0A8E2EWY5_9PEZI</name>
<evidence type="ECO:0000313" key="2">
    <source>
        <dbReference type="EMBL" id="OCL06406.1"/>
    </source>
</evidence>
<proteinExistence type="predicted"/>
<sequence length="162" mass="17948">MLRAVRARMGGIVDWRLGIGDGGWPRRRPDAQMLRRSDAQTLRRSDAQALWQSGAQAGICQPRKLNGCGAGERAERRGRDLRATPRSTASGRSPQRLGWCPKGRNDCAPRSSLSVVMSMKKVDGQGHAMLQQPLMLLVFWPEVTLERVVSIAITWMGRDGGR</sequence>